<sequence length="100" mass="10909">MTMKLTATSTYQTHLGKRETSKSFMIALDAALEANCISRLRGDITEITEGSTDITEGSGAAPETVRALNGGRLFNAQEIVNVCHGECEKELVFHDDDFLD</sequence>
<dbReference type="AlphaFoldDB" id="A0AAV4J4W2"/>
<gene>
    <name evidence="1" type="ORF">ElyMa_001486700</name>
</gene>
<dbReference type="EMBL" id="BMAT01002940">
    <property type="protein sequence ID" value="GFS17004.1"/>
    <property type="molecule type" value="Genomic_DNA"/>
</dbReference>
<name>A0AAV4J4W2_9GAST</name>
<protein>
    <submittedName>
        <fullName evidence="1">Uncharacterized protein</fullName>
    </submittedName>
</protein>
<comment type="caution">
    <text evidence="1">The sequence shown here is derived from an EMBL/GenBank/DDBJ whole genome shotgun (WGS) entry which is preliminary data.</text>
</comment>
<proteinExistence type="predicted"/>
<evidence type="ECO:0000313" key="2">
    <source>
        <dbReference type="Proteomes" id="UP000762676"/>
    </source>
</evidence>
<organism evidence="1 2">
    <name type="scientific">Elysia marginata</name>
    <dbReference type="NCBI Taxonomy" id="1093978"/>
    <lineage>
        <taxon>Eukaryota</taxon>
        <taxon>Metazoa</taxon>
        <taxon>Spiralia</taxon>
        <taxon>Lophotrochozoa</taxon>
        <taxon>Mollusca</taxon>
        <taxon>Gastropoda</taxon>
        <taxon>Heterobranchia</taxon>
        <taxon>Euthyneura</taxon>
        <taxon>Panpulmonata</taxon>
        <taxon>Sacoglossa</taxon>
        <taxon>Placobranchoidea</taxon>
        <taxon>Plakobranchidae</taxon>
        <taxon>Elysia</taxon>
    </lineage>
</organism>
<reference evidence="1 2" key="1">
    <citation type="journal article" date="2021" name="Elife">
        <title>Chloroplast acquisition without the gene transfer in kleptoplastic sea slugs, Plakobranchus ocellatus.</title>
        <authorList>
            <person name="Maeda T."/>
            <person name="Takahashi S."/>
            <person name="Yoshida T."/>
            <person name="Shimamura S."/>
            <person name="Takaki Y."/>
            <person name="Nagai Y."/>
            <person name="Toyoda A."/>
            <person name="Suzuki Y."/>
            <person name="Arimoto A."/>
            <person name="Ishii H."/>
            <person name="Satoh N."/>
            <person name="Nishiyama T."/>
            <person name="Hasebe M."/>
            <person name="Maruyama T."/>
            <person name="Minagawa J."/>
            <person name="Obokata J."/>
            <person name="Shigenobu S."/>
        </authorList>
    </citation>
    <scope>NUCLEOTIDE SEQUENCE [LARGE SCALE GENOMIC DNA]</scope>
</reference>
<evidence type="ECO:0000313" key="1">
    <source>
        <dbReference type="EMBL" id="GFS17004.1"/>
    </source>
</evidence>
<keyword evidence="2" id="KW-1185">Reference proteome</keyword>
<dbReference type="Proteomes" id="UP000762676">
    <property type="component" value="Unassembled WGS sequence"/>
</dbReference>
<accession>A0AAV4J4W2</accession>